<evidence type="ECO:0000256" key="1">
    <source>
        <dbReference type="ARBA" id="ARBA00022723"/>
    </source>
</evidence>
<keyword evidence="7" id="KW-1185">Reference proteome</keyword>
<evidence type="ECO:0000259" key="5">
    <source>
        <dbReference type="PROSITE" id="PS50222"/>
    </source>
</evidence>
<keyword evidence="1" id="KW-0479">Metal-binding</keyword>
<proteinExistence type="predicted"/>
<dbReference type="GO" id="GO:0005509">
    <property type="term" value="F:calcium ion binding"/>
    <property type="evidence" value="ECO:0007669"/>
    <property type="project" value="InterPro"/>
</dbReference>
<evidence type="ECO:0000313" key="6">
    <source>
        <dbReference type="EMBL" id="CAL1366411.1"/>
    </source>
</evidence>
<feature type="domain" description="EF-hand" evidence="5">
    <location>
        <begin position="243"/>
        <end position="278"/>
    </location>
</feature>
<dbReference type="PANTHER" id="PTHR10827:SF98">
    <property type="entry name" value="45 KDA CALCIUM-BINDING PROTEIN"/>
    <property type="match status" value="1"/>
</dbReference>
<dbReference type="PANTHER" id="PTHR10827">
    <property type="entry name" value="RETICULOCALBIN"/>
    <property type="match status" value="1"/>
</dbReference>
<sequence>MARAVVIIFYALLITGAVALLCSSTPPRHPSTTAGAGVHRRLGYKLPALNFDPLVEKMQRAADEEEQRPSANQEYFGEEGRFNITKRLMRLFPSLDKSPSDGKISFSEMEDWNVAQGADRLAYRTQKELLSLDRDGDGAVSFHEYFPQFSTLDLAKNEMGHGQAGWWMELFKLADVNGNGNLDFHEFNNFLHPEDSHDRKIKIWLIKDKIKQMDGDGDERLDFDEFAKHAYDVYKTYVDFEKTRVPTAQEKFADLDVDHDKFLTVEELLPILPYLKPGELTYAKFYTHYLIDAADEDGDGHLNLQEMIDHETIFYTTIYDNVYEGDYHDEL</sequence>
<dbReference type="AlphaFoldDB" id="A0AAV2D3H9"/>
<name>A0AAV2D3H9_9ROSI</name>
<dbReference type="InterPro" id="IPR002048">
    <property type="entry name" value="EF_hand_dom"/>
</dbReference>
<dbReference type="GO" id="GO:0005783">
    <property type="term" value="C:endoplasmic reticulum"/>
    <property type="evidence" value="ECO:0007669"/>
    <property type="project" value="TreeGrafter"/>
</dbReference>
<gene>
    <name evidence="6" type="ORF">LTRI10_LOCUS10621</name>
</gene>
<dbReference type="PROSITE" id="PS00018">
    <property type="entry name" value="EF_HAND_1"/>
    <property type="match status" value="4"/>
</dbReference>
<keyword evidence="3" id="KW-0106">Calcium</keyword>
<dbReference type="Proteomes" id="UP001497516">
    <property type="component" value="Chromosome 2"/>
</dbReference>
<dbReference type="PROSITE" id="PS50222">
    <property type="entry name" value="EF_HAND_2"/>
    <property type="match status" value="2"/>
</dbReference>
<dbReference type="Pfam" id="PF13499">
    <property type="entry name" value="EF-hand_7"/>
    <property type="match status" value="1"/>
</dbReference>
<dbReference type="EMBL" id="OZ034815">
    <property type="protein sequence ID" value="CAL1366411.1"/>
    <property type="molecule type" value="Genomic_DNA"/>
</dbReference>
<evidence type="ECO:0000256" key="3">
    <source>
        <dbReference type="ARBA" id="ARBA00022837"/>
    </source>
</evidence>
<protein>
    <recommendedName>
        <fullName evidence="5">EF-hand domain-containing protein</fullName>
    </recommendedName>
</protein>
<reference evidence="6 7" key="1">
    <citation type="submission" date="2024-04" db="EMBL/GenBank/DDBJ databases">
        <authorList>
            <person name="Fracassetti M."/>
        </authorList>
    </citation>
    <scope>NUCLEOTIDE SEQUENCE [LARGE SCALE GENOMIC DNA]</scope>
</reference>
<dbReference type="SMART" id="SM00054">
    <property type="entry name" value="EFh"/>
    <property type="match status" value="5"/>
</dbReference>
<dbReference type="InterPro" id="IPR011992">
    <property type="entry name" value="EF-hand-dom_pair"/>
</dbReference>
<dbReference type="InterPro" id="IPR018247">
    <property type="entry name" value="EF_Hand_1_Ca_BS"/>
</dbReference>
<feature type="chain" id="PRO_5043393586" description="EF-hand domain-containing protein" evidence="4">
    <location>
        <begin position="20"/>
        <end position="331"/>
    </location>
</feature>
<evidence type="ECO:0000256" key="4">
    <source>
        <dbReference type="SAM" id="SignalP"/>
    </source>
</evidence>
<dbReference type="SUPFAM" id="SSF47473">
    <property type="entry name" value="EF-hand"/>
    <property type="match status" value="2"/>
</dbReference>
<feature type="domain" description="EF-hand" evidence="5">
    <location>
        <begin position="162"/>
        <end position="197"/>
    </location>
</feature>
<feature type="signal peptide" evidence="4">
    <location>
        <begin position="1"/>
        <end position="19"/>
    </location>
</feature>
<evidence type="ECO:0000256" key="2">
    <source>
        <dbReference type="ARBA" id="ARBA00022737"/>
    </source>
</evidence>
<keyword evidence="2" id="KW-0677">Repeat</keyword>
<organism evidence="6 7">
    <name type="scientific">Linum trigynum</name>
    <dbReference type="NCBI Taxonomy" id="586398"/>
    <lineage>
        <taxon>Eukaryota</taxon>
        <taxon>Viridiplantae</taxon>
        <taxon>Streptophyta</taxon>
        <taxon>Embryophyta</taxon>
        <taxon>Tracheophyta</taxon>
        <taxon>Spermatophyta</taxon>
        <taxon>Magnoliopsida</taxon>
        <taxon>eudicotyledons</taxon>
        <taxon>Gunneridae</taxon>
        <taxon>Pentapetalae</taxon>
        <taxon>rosids</taxon>
        <taxon>fabids</taxon>
        <taxon>Malpighiales</taxon>
        <taxon>Linaceae</taxon>
        <taxon>Linum</taxon>
    </lineage>
</organism>
<keyword evidence="4" id="KW-0732">Signal</keyword>
<accession>A0AAV2D3H9</accession>
<evidence type="ECO:0000313" key="7">
    <source>
        <dbReference type="Proteomes" id="UP001497516"/>
    </source>
</evidence>
<dbReference type="Gene3D" id="1.10.238.10">
    <property type="entry name" value="EF-hand"/>
    <property type="match status" value="3"/>
</dbReference>